<name>A0AAV7EIK6_ARIFI</name>
<dbReference type="PANTHER" id="PTHR31650:SF1">
    <property type="entry name" value="WAX ESTER SYNTHASE_DIACYLGLYCEROL ACYLTRANSFERASE 4-RELATED"/>
    <property type="match status" value="1"/>
</dbReference>
<keyword evidence="7" id="KW-0012">Acyltransferase</keyword>
<evidence type="ECO:0000256" key="9">
    <source>
        <dbReference type="ARBA" id="ARBA00047604"/>
    </source>
</evidence>
<dbReference type="InterPro" id="IPR045034">
    <property type="entry name" value="O-acyltransferase_WSD1-like"/>
</dbReference>
<dbReference type="SUPFAM" id="SSF52777">
    <property type="entry name" value="CoA-dependent acyltransferases"/>
    <property type="match status" value="1"/>
</dbReference>
<protein>
    <recommendedName>
        <fullName evidence="16">Diacylglycerol O-acyltransferase</fullName>
    </recommendedName>
</protein>
<dbReference type="GO" id="GO:0047196">
    <property type="term" value="F:long-chain-alcohol O-fatty-acyltransferase activity"/>
    <property type="evidence" value="ECO:0007669"/>
    <property type="project" value="UniProtKB-EC"/>
</dbReference>
<evidence type="ECO:0000256" key="8">
    <source>
        <dbReference type="ARBA" id="ARBA00024360"/>
    </source>
</evidence>
<accession>A0AAV7EIK6</accession>
<evidence type="ECO:0000256" key="10">
    <source>
        <dbReference type="ARBA" id="ARBA00048109"/>
    </source>
</evidence>
<evidence type="ECO:0000256" key="3">
    <source>
        <dbReference type="ARBA" id="ARBA00004771"/>
    </source>
</evidence>
<reference evidence="14 15" key="1">
    <citation type="submission" date="2021-07" db="EMBL/GenBank/DDBJ databases">
        <title>The Aristolochia fimbriata genome: insights into angiosperm evolution, floral development and chemical biosynthesis.</title>
        <authorList>
            <person name="Jiao Y."/>
        </authorList>
    </citation>
    <scope>NUCLEOTIDE SEQUENCE [LARGE SCALE GENOMIC DNA]</scope>
    <source>
        <strain evidence="14">IBCAS-2021</strain>
        <tissue evidence="14">Leaf</tissue>
    </source>
</reference>
<dbReference type="GO" id="GO:0005789">
    <property type="term" value="C:endoplasmic reticulum membrane"/>
    <property type="evidence" value="ECO:0007669"/>
    <property type="project" value="UniProtKB-SubCell"/>
</dbReference>
<evidence type="ECO:0000313" key="15">
    <source>
        <dbReference type="Proteomes" id="UP000825729"/>
    </source>
</evidence>
<feature type="domain" description="O-acyltransferase WSD1 C-terminal" evidence="13">
    <location>
        <begin position="333"/>
        <end position="477"/>
    </location>
</feature>
<evidence type="ECO:0000256" key="6">
    <source>
        <dbReference type="ARBA" id="ARBA00022824"/>
    </source>
</evidence>
<keyword evidence="6" id="KW-0256">Endoplasmic reticulum</keyword>
<comment type="subcellular location">
    <subcellularLocation>
        <location evidence="1">Cell membrane</location>
        <topology evidence="1">Single-pass membrane protein</topology>
    </subcellularLocation>
    <subcellularLocation>
        <location evidence="2">Endoplasmic reticulum membrane</location>
    </subcellularLocation>
</comment>
<evidence type="ECO:0000259" key="12">
    <source>
        <dbReference type="Pfam" id="PF03007"/>
    </source>
</evidence>
<evidence type="ECO:0000256" key="11">
    <source>
        <dbReference type="SAM" id="Phobius"/>
    </source>
</evidence>
<organism evidence="14 15">
    <name type="scientific">Aristolochia fimbriata</name>
    <name type="common">White veined hardy Dutchman's pipe vine</name>
    <dbReference type="NCBI Taxonomy" id="158543"/>
    <lineage>
        <taxon>Eukaryota</taxon>
        <taxon>Viridiplantae</taxon>
        <taxon>Streptophyta</taxon>
        <taxon>Embryophyta</taxon>
        <taxon>Tracheophyta</taxon>
        <taxon>Spermatophyta</taxon>
        <taxon>Magnoliopsida</taxon>
        <taxon>Magnoliidae</taxon>
        <taxon>Piperales</taxon>
        <taxon>Aristolochiaceae</taxon>
        <taxon>Aristolochia</taxon>
    </lineage>
</organism>
<keyword evidence="11" id="KW-0472">Membrane</keyword>
<evidence type="ECO:0000259" key="13">
    <source>
        <dbReference type="Pfam" id="PF06974"/>
    </source>
</evidence>
<feature type="transmembrane region" description="Helical" evidence="11">
    <location>
        <begin position="206"/>
        <end position="228"/>
    </location>
</feature>
<comment type="catalytic activity">
    <reaction evidence="9">
        <text>a long chain fatty alcohol + a fatty acyl-CoA = a long-chain alcohol wax ester + CoA</text>
        <dbReference type="Rhea" id="RHEA:38443"/>
        <dbReference type="ChEBI" id="CHEBI:17135"/>
        <dbReference type="ChEBI" id="CHEBI:57287"/>
        <dbReference type="ChEBI" id="CHEBI:77636"/>
        <dbReference type="ChEBI" id="CHEBI:235323"/>
        <dbReference type="EC" id="2.3.1.75"/>
    </reaction>
</comment>
<dbReference type="Gene3D" id="3.30.559.10">
    <property type="entry name" value="Chloramphenicol acetyltransferase-like domain"/>
    <property type="match status" value="1"/>
</dbReference>
<comment type="caution">
    <text evidence="14">The sequence shown here is derived from an EMBL/GenBank/DDBJ whole genome shotgun (WGS) entry which is preliminary data.</text>
</comment>
<feature type="domain" description="O-acyltransferase WSD1-like N-terminal" evidence="12">
    <location>
        <begin position="115"/>
        <end position="273"/>
    </location>
</feature>
<comment type="similarity">
    <text evidence="8">In the N-terminal section; belongs to the long-chain O-acyltransferase family.</text>
</comment>
<dbReference type="PANTHER" id="PTHR31650">
    <property type="entry name" value="O-ACYLTRANSFERASE (WSD1-LIKE) FAMILY PROTEIN"/>
    <property type="match status" value="1"/>
</dbReference>
<keyword evidence="11" id="KW-0812">Transmembrane</keyword>
<dbReference type="Pfam" id="PF03007">
    <property type="entry name" value="WS_DGAT_cat"/>
    <property type="match status" value="1"/>
</dbReference>
<proteinExistence type="inferred from homology"/>
<keyword evidence="15" id="KW-1185">Reference proteome</keyword>
<evidence type="ECO:0000256" key="2">
    <source>
        <dbReference type="ARBA" id="ARBA00004586"/>
    </source>
</evidence>
<evidence type="ECO:0000256" key="1">
    <source>
        <dbReference type="ARBA" id="ARBA00004162"/>
    </source>
</evidence>
<dbReference type="AlphaFoldDB" id="A0AAV7EIK6"/>
<gene>
    <name evidence="14" type="ORF">H6P81_014394</name>
</gene>
<evidence type="ECO:0000256" key="5">
    <source>
        <dbReference type="ARBA" id="ARBA00022679"/>
    </source>
</evidence>
<sequence>MDSRDCGRTRKLLRMANTNGEEAEEEPLSPTARLFHEPRFNCHVIAIMGSAKKIDFGSIKAGLEQTLVRHPRFSSVQVFSEGKLGRWVPTKVVVDDHCVFPDLDPDMPDPDGFVEDYVAALTGTAMDTSKPMWELHALNVKTKEAEAVAILRAHHSLGDGTSLVSLLLACTRKTSDPDSLPAAVRVSERSRSPPSMLKATSGTFWMLLRVVLNTIVDVCFFLATYLFLRDTETALKGAEGVEFRPKRIVHRTLELDEFKLIKTELDATINDVMLGVTSAGLSRYLSRTTYSAGGDHLPKNALVRATILVNIRPTPGFQVMAKMMESRSTGSQWGNWLGYVLLPIPIVLYEDPLDYVRKAKAIADRKKLSFESLFTFASSAMLVSTFGIKAAAALSHRVICNTTLSFSNLVGPAEELSFAGHPITFLAASAYGHPHALTVHFQSYMDKVKMVLAVDEEAIPEPHQLLQDLADSLGRIKVAVLAKR</sequence>
<evidence type="ECO:0000313" key="14">
    <source>
        <dbReference type="EMBL" id="KAG9448266.1"/>
    </source>
</evidence>
<dbReference type="InterPro" id="IPR004255">
    <property type="entry name" value="O-acyltransferase_WSD1_N"/>
</dbReference>
<keyword evidence="11" id="KW-1133">Transmembrane helix</keyword>
<dbReference type="InterPro" id="IPR023213">
    <property type="entry name" value="CAT-like_dom_sf"/>
</dbReference>
<dbReference type="GO" id="GO:0005886">
    <property type="term" value="C:plasma membrane"/>
    <property type="evidence" value="ECO:0007669"/>
    <property type="project" value="UniProtKB-SubCell"/>
</dbReference>
<dbReference type="Pfam" id="PF06974">
    <property type="entry name" value="WS_DGAT_C"/>
    <property type="match status" value="1"/>
</dbReference>
<dbReference type="InterPro" id="IPR009721">
    <property type="entry name" value="O-acyltransferase_WSD1_C"/>
</dbReference>
<evidence type="ECO:0008006" key="16">
    <source>
        <dbReference type="Google" id="ProtNLM"/>
    </source>
</evidence>
<dbReference type="GO" id="GO:0004144">
    <property type="term" value="F:diacylglycerol O-acyltransferase activity"/>
    <property type="evidence" value="ECO:0007669"/>
    <property type="project" value="UniProtKB-EC"/>
</dbReference>
<dbReference type="EMBL" id="JAINDJ010000005">
    <property type="protein sequence ID" value="KAG9448266.1"/>
    <property type="molecule type" value="Genomic_DNA"/>
</dbReference>
<comment type="pathway">
    <text evidence="3">Glycerolipid metabolism; triacylglycerol biosynthesis.</text>
</comment>
<comment type="pathway">
    <text evidence="4">Lipid metabolism.</text>
</comment>
<evidence type="ECO:0000256" key="7">
    <source>
        <dbReference type="ARBA" id="ARBA00023315"/>
    </source>
</evidence>
<dbReference type="GO" id="GO:0019432">
    <property type="term" value="P:triglyceride biosynthetic process"/>
    <property type="evidence" value="ECO:0007669"/>
    <property type="project" value="TreeGrafter"/>
</dbReference>
<keyword evidence="5" id="KW-0808">Transferase</keyword>
<dbReference type="Proteomes" id="UP000825729">
    <property type="component" value="Unassembled WGS sequence"/>
</dbReference>
<evidence type="ECO:0000256" key="4">
    <source>
        <dbReference type="ARBA" id="ARBA00005189"/>
    </source>
</evidence>
<comment type="catalytic activity">
    <reaction evidence="10">
        <text>an acyl-CoA + a 1,2-diacyl-sn-glycerol = a triacyl-sn-glycerol + CoA</text>
        <dbReference type="Rhea" id="RHEA:10868"/>
        <dbReference type="ChEBI" id="CHEBI:17815"/>
        <dbReference type="ChEBI" id="CHEBI:57287"/>
        <dbReference type="ChEBI" id="CHEBI:58342"/>
        <dbReference type="ChEBI" id="CHEBI:64615"/>
        <dbReference type="EC" id="2.3.1.20"/>
    </reaction>
</comment>